<organism evidence="2 3">
    <name type="scientific">Ajellomyces capsulatus</name>
    <name type="common">Darling's disease fungus</name>
    <name type="synonym">Histoplasma capsulatum</name>
    <dbReference type="NCBI Taxonomy" id="5037"/>
    <lineage>
        <taxon>Eukaryota</taxon>
        <taxon>Fungi</taxon>
        <taxon>Dikarya</taxon>
        <taxon>Ascomycota</taxon>
        <taxon>Pezizomycotina</taxon>
        <taxon>Eurotiomycetes</taxon>
        <taxon>Eurotiomycetidae</taxon>
        <taxon>Onygenales</taxon>
        <taxon>Ajellomycetaceae</taxon>
        <taxon>Histoplasma</taxon>
    </lineage>
</organism>
<protein>
    <submittedName>
        <fullName evidence="2">Uncharacterized protein</fullName>
    </submittedName>
</protein>
<dbReference type="AlphaFoldDB" id="A0A8A1M5K6"/>
<evidence type="ECO:0000256" key="1">
    <source>
        <dbReference type="SAM" id="MobiDB-lite"/>
    </source>
</evidence>
<dbReference type="Proteomes" id="UP000663671">
    <property type="component" value="Chromosome 2"/>
</dbReference>
<sequence>MLGHDDDFFVPIITDSRVIYPSHLFKKILTEQTVQEVPGLWLCLRVRQYYSCPDCNGVELRRFFKVDISVLLVSMARGIIISFIFQVFSTATLGVKDESFLHASHQVRNIIVVGSSEANGKMTNQPRTGRRAEIYHQSDKKKTQNPKRSSQNPLRHSRVFTTSTSALGTIYGGSKKCQSGGCQLSEIVHESPRCRTVKLSRESVCSPPGPRGKGRLFAYKRQIVQRGSLWYWNCVIILRGG</sequence>
<accession>A0A8A1M5K6</accession>
<name>A0A8A1M5K6_AJECA</name>
<gene>
    <name evidence="2" type="ORF">I7I51_08912</name>
</gene>
<evidence type="ECO:0000313" key="3">
    <source>
        <dbReference type="Proteomes" id="UP000663671"/>
    </source>
</evidence>
<dbReference type="EMBL" id="CP069109">
    <property type="protein sequence ID" value="QSS59477.1"/>
    <property type="molecule type" value="Genomic_DNA"/>
</dbReference>
<feature type="region of interest" description="Disordered" evidence="1">
    <location>
        <begin position="118"/>
        <end position="156"/>
    </location>
</feature>
<proteinExistence type="predicted"/>
<feature type="compositionally biased region" description="Polar residues" evidence="1">
    <location>
        <begin position="146"/>
        <end position="156"/>
    </location>
</feature>
<dbReference type="VEuPathDB" id="FungiDB:I7I51_08912"/>
<reference evidence="2" key="1">
    <citation type="submission" date="2021-01" db="EMBL/GenBank/DDBJ databases">
        <title>Chromosome-level genome assembly of a human fungal pathogen reveals clustering of transcriptionally co-regulated genes.</title>
        <authorList>
            <person name="Voorhies M."/>
            <person name="Cohen S."/>
            <person name="Shea T.P."/>
            <person name="Petrus S."/>
            <person name="Munoz J.F."/>
            <person name="Poplawski S."/>
            <person name="Goldman W.E."/>
            <person name="Michael T."/>
            <person name="Cuomo C.A."/>
            <person name="Sil A."/>
            <person name="Beyhan S."/>
        </authorList>
    </citation>
    <scope>NUCLEOTIDE SEQUENCE</scope>
    <source>
        <strain evidence="2">WU24</strain>
    </source>
</reference>
<feature type="compositionally biased region" description="Polar residues" evidence="1">
    <location>
        <begin position="118"/>
        <end position="127"/>
    </location>
</feature>
<evidence type="ECO:0000313" key="2">
    <source>
        <dbReference type="EMBL" id="QSS59477.1"/>
    </source>
</evidence>
<feature type="compositionally biased region" description="Basic and acidic residues" evidence="1">
    <location>
        <begin position="130"/>
        <end position="142"/>
    </location>
</feature>